<evidence type="ECO:0000256" key="5">
    <source>
        <dbReference type="SAM" id="SignalP"/>
    </source>
</evidence>
<evidence type="ECO:0000256" key="2">
    <source>
        <dbReference type="ARBA" id="ARBA00022801"/>
    </source>
</evidence>
<evidence type="ECO:0000259" key="6">
    <source>
        <dbReference type="PROSITE" id="PS51935"/>
    </source>
</evidence>
<dbReference type="PANTHER" id="PTHR47053:SF3">
    <property type="entry name" value="GAMMA-D-GLUTAMYL-L-LYSINE DIPEPTIDYL-PEPTIDASE"/>
    <property type="match status" value="1"/>
</dbReference>
<evidence type="ECO:0000313" key="7">
    <source>
        <dbReference type="EMBL" id="CAG7626635.1"/>
    </source>
</evidence>
<feature type="signal peptide" evidence="5">
    <location>
        <begin position="1"/>
        <end position="36"/>
    </location>
</feature>
<evidence type="ECO:0000256" key="1">
    <source>
        <dbReference type="ARBA" id="ARBA00022670"/>
    </source>
</evidence>
<feature type="chain" id="PRO_5046922642" description="NlpC/P60 domain-containing protein" evidence="5">
    <location>
        <begin position="37"/>
        <end position="243"/>
    </location>
</feature>
<dbReference type="PROSITE" id="PS51935">
    <property type="entry name" value="NLPC_P60"/>
    <property type="match status" value="1"/>
</dbReference>
<keyword evidence="1" id="KW-0645">Protease</keyword>
<dbReference type="InterPro" id="IPR051202">
    <property type="entry name" value="Peptidase_C40"/>
</dbReference>
<keyword evidence="5" id="KW-0732">Signal</keyword>
<dbReference type="Proteomes" id="UP000730618">
    <property type="component" value="Unassembled WGS sequence"/>
</dbReference>
<feature type="region of interest" description="Disordered" evidence="4">
    <location>
        <begin position="167"/>
        <end position="231"/>
    </location>
</feature>
<evidence type="ECO:0000313" key="8">
    <source>
        <dbReference type="Proteomes" id="UP000730618"/>
    </source>
</evidence>
<reference evidence="7 8" key="1">
    <citation type="submission" date="2021-06" db="EMBL/GenBank/DDBJ databases">
        <authorList>
            <person name="Criscuolo A."/>
        </authorList>
    </citation>
    <scope>NUCLEOTIDE SEQUENCE [LARGE SCALE GENOMIC DNA]</scope>
    <source>
        <strain evidence="8">CIP 111802</strain>
    </source>
</reference>
<comment type="caution">
    <text evidence="7">The sequence shown here is derived from an EMBL/GenBank/DDBJ whole genome shotgun (WGS) entry which is preliminary data.</text>
</comment>
<accession>A0ABM8VD73</accession>
<keyword evidence="3" id="KW-0788">Thiol protease</keyword>
<keyword evidence="8" id="KW-1185">Reference proteome</keyword>
<feature type="compositionally biased region" description="Basic and acidic residues" evidence="4">
    <location>
        <begin position="210"/>
        <end position="230"/>
    </location>
</feature>
<dbReference type="InterPro" id="IPR000064">
    <property type="entry name" value="NLP_P60_dom"/>
</dbReference>
<keyword evidence="2" id="KW-0378">Hydrolase</keyword>
<evidence type="ECO:0000256" key="4">
    <source>
        <dbReference type="SAM" id="MobiDB-lite"/>
    </source>
</evidence>
<evidence type="ECO:0000256" key="3">
    <source>
        <dbReference type="ARBA" id="ARBA00022807"/>
    </source>
</evidence>
<dbReference type="PANTHER" id="PTHR47053">
    <property type="entry name" value="MUREIN DD-ENDOPEPTIDASE MEPH-RELATED"/>
    <property type="match status" value="1"/>
</dbReference>
<gene>
    <name evidence="7" type="ORF">PAECIP111802_01271</name>
</gene>
<name>A0ABM8VD73_9BACL</name>
<dbReference type="Pfam" id="PF00877">
    <property type="entry name" value="NLPC_P60"/>
    <property type="match status" value="1"/>
</dbReference>
<proteinExistence type="predicted"/>
<organism evidence="7 8">
    <name type="scientific">Paenibacillus allorhizosphaerae</name>
    <dbReference type="NCBI Taxonomy" id="2849866"/>
    <lineage>
        <taxon>Bacteria</taxon>
        <taxon>Bacillati</taxon>
        <taxon>Bacillota</taxon>
        <taxon>Bacilli</taxon>
        <taxon>Bacillales</taxon>
        <taxon>Paenibacillaceae</taxon>
        <taxon>Paenibacillus</taxon>
    </lineage>
</organism>
<dbReference type="RefSeq" id="WP_218097627.1">
    <property type="nucleotide sequence ID" value="NZ_CAJVCE010000003.1"/>
</dbReference>
<sequence>MNTNKQRITKTVMGISFSLLLAVSGTVAVAPQSAHAAVASKASVADHIISTGKQYMNVRYLHGADAGRTDAFDCSSFTQYVFKQNGIELPRSSRQQSKVGKVVKKSELQPGDLVFSDTDRDGTINHVSIYMGNGKLLHTYKVGIGVTISDFKGSIWDETFVTARDVIGGDRQSNTDSQTPVKETPKPAKEPAPAVEQPSYNDSYTPPYYQDRDRNRNDQSDSGNQRETRNPYDWFNQFFNNLY</sequence>
<protein>
    <recommendedName>
        <fullName evidence="6">NlpC/P60 domain-containing protein</fullName>
    </recommendedName>
</protein>
<dbReference type="EMBL" id="CAJVCE010000003">
    <property type="protein sequence ID" value="CAG7626635.1"/>
    <property type="molecule type" value="Genomic_DNA"/>
</dbReference>
<feature type="domain" description="NlpC/P60" evidence="6">
    <location>
        <begin position="42"/>
        <end position="167"/>
    </location>
</feature>